<dbReference type="AlphaFoldDB" id="A0A0E9UZI7"/>
<evidence type="ECO:0000256" key="1">
    <source>
        <dbReference type="SAM" id="MobiDB-lite"/>
    </source>
</evidence>
<name>A0A0E9UZI7_ANGAN</name>
<evidence type="ECO:0000313" key="2">
    <source>
        <dbReference type="EMBL" id="JAH70610.1"/>
    </source>
</evidence>
<organism evidence="2">
    <name type="scientific">Anguilla anguilla</name>
    <name type="common">European freshwater eel</name>
    <name type="synonym">Muraena anguilla</name>
    <dbReference type="NCBI Taxonomy" id="7936"/>
    <lineage>
        <taxon>Eukaryota</taxon>
        <taxon>Metazoa</taxon>
        <taxon>Chordata</taxon>
        <taxon>Craniata</taxon>
        <taxon>Vertebrata</taxon>
        <taxon>Euteleostomi</taxon>
        <taxon>Actinopterygii</taxon>
        <taxon>Neopterygii</taxon>
        <taxon>Teleostei</taxon>
        <taxon>Anguilliformes</taxon>
        <taxon>Anguillidae</taxon>
        <taxon>Anguilla</taxon>
    </lineage>
</organism>
<feature type="compositionally biased region" description="Basic and acidic residues" evidence="1">
    <location>
        <begin position="1"/>
        <end position="26"/>
    </location>
</feature>
<sequence length="32" mass="3740">MAVWKQIKDKKETDQRRGSGERDENKQCNSSS</sequence>
<reference evidence="2" key="1">
    <citation type="submission" date="2014-11" db="EMBL/GenBank/DDBJ databases">
        <authorList>
            <person name="Amaro Gonzalez C."/>
        </authorList>
    </citation>
    <scope>NUCLEOTIDE SEQUENCE</scope>
</reference>
<feature type="region of interest" description="Disordered" evidence="1">
    <location>
        <begin position="1"/>
        <end position="32"/>
    </location>
</feature>
<dbReference type="EMBL" id="GBXM01037967">
    <property type="protein sequence ID" value="JAH70610.1"/>
    <property type="molecule type" value="Transcribed_RNA"/>
</dbReference>
<protein>
    <submittedName>
        <fullName evidence="2">Uncharacterized protein</fullName>
    </submittedName>
</protein>
<reference evidence="2" key="2">
    <citation type="journal article" date="2015" name="Fish Shellfish Immunol.">
        <title>Early steps in the European eel (Anguilla anguilla)-Vibrio vulnificus interaction in the gills: Role of the RtxA13 toxin.</title>
        <authorList>
            <person name="Callol A."/>
            <person name="Pajuelo D."/>
            <person name="Ebbesson L."/>
            <person name="Teles M."/>
            <person name="MacKenzie S."/>
            <person name="Amaro C."/>
        </authorList>
    </citation>
    <scope>NUCLEOTIDE SEQUENCE</scope>
</reference>
<accession>A0A0E9UZI7</accession>
<proteinExistence type="predicted"/>